<accession>A0ABT9VAT7</accession>
<comment type="catalytic activity">
    <reaction evidence="13">
        <text>Preferential cleavage: (Ac)2-L-Lys-D-Ala-|-D-Ala. Also transpeptidation of peptidyl-alanyl moieties that are N-acyl substituents of D-alanine.</text>
        <dbReference type="EC" id="3.4.16.4"/>
    </reaction>
</comment>
<keyword evidence="6" id="KW-0808">Transferase</keyword>
<keyword evidence="5" id="KW-0328">Glycosyltransferase</keyword>
<evidence type="ECO:0000256" key="2">
    <source>
        <dbReference type="ARBA" id="ARBA00022475"/>
    </source>
</evidence>
<keyword evidence="10 15" id="KW-0472">Membrane</keyword>
<dbReference type="EMBL" id="JAUSTQ010000001">
    <property type="protein sequence ID" value="MDQ0158054.1"/>
    <property type="molecule type" value="Genomic_DNA"/>
</dbReference>
<evidence type="ECO:0000256" key="12">
    <source>
        <dbReference type="ARBA" id="ARBA00023316"/>
    </source>
</evidence>
<keyword evidence="12" id="KW-0961">Cell wall biogenesis/degradation</keyword>
<evidence type="ECO:0000259" key="16">
    <source>
        <dbReference type="Pfam" id="PF00905"/>
    </source>
</evidence>
<dbReference type="PROSITE" id="PS51257">
    <property type="entry name" value="PROKAR_LIPOPROTEIN"/>
    <property type="match status" value="1"/>
</dbReference>
<proteinExistence type="predicted"/>
<evidence type="ECO:0000256" key="7">
    <source>
        <dbReference type="ARBA" id="ARBA00022801"/>
    </source>
</evidence>
<dbReference type="Pfam" id="PF00912">
    <property type="entry name" value="Transgly"/>
    <property type="match status" value="1"/>
</dbReference>
<evidence type="ECO:0000259" key="17">
    <source>
        <dbReference type="Pfam" id="PF00912"/>
    </source>
</evidence>
<dbReference type="PANTHER" id="PTHR32282">
    <property type="entry name" value="BINDING PROTEIN TRANSPEPTIDASE, PUTATIVE-RELATED"/>
    <property type="match status" value="1"/>
</dbReference>
<evidence type="ECO:0000256" key="9">
    <source>
        <dbReference type="ARBA" id="ARBA00022984"/>
    </source>
</evidence>
<evidence type="ECO:0000256" key="11">
    <source>
        <dbReference type="ARBA" id="ARBA00023268"/>
    </source>
</evidence>
<evidence type="ECO:0000256" key="13">
    <source>
        <dbReference type="ARBA" id="ARBA00034000"/>
    </source>
</evidence>
<evidence type="ECO:0000256" key="6">
    <source>
        <dbReference type="ARBA" id="ARBA00022679"/>
    </source>
</evidence>
<evidence type="ECO:0000256" key="14">
    <source>
        <dbReference type="ARBA" id="ARBA00049902"/>
    </source>
</evidence>
<keyword evidence="9" id="KW-0573">Peptidoglycan synthesis</keyword>
<evidence type="ECO:0000256" key="5">
    <source>
        <dbReference type="ARBA" id="ARBA00022676"/>
    </source>
</evidence>
<keyword evidence="3" id="KW-0121">Carboxypeptidase</keyword>
<evidence type="ECO:0000256" key="1">
    <source>
        <dbReference type="ARBA" id="ARBA00004236"/>
    </source>
</evidence>
<evidence type="ECO:0000256" key="10">
    <source>
        <dbReference type="ARBA" id="ARBA00023136"/>
    </source>
</evidence>
<evidence type="ECO:0000313" key="18">
    <source>
        <dbReference type="EMBL" id="MDQ0158054.1"/>
    </source>
</evidence>
<feature type="domain" description="Glycosyl transferase family 51" evidence="17">
    <location>
        <begin position="60"/>
        <end position="227"/>
    </location>
</feature>
<comment type="subcellular location">
    <subcellularLocation>
        <location evidence="1">Cell membrane</location>
    </subcellularLocation>
</comment>
<evidence type="ECO:0000256" key="3">
    <source>
        <dbReference type="ARBA" id="ARBA00022645"/>
    </source>
</evidence>
<keyword evidence="15" id="KW-0812">Transmembrane</keyword>
<evidence type="ECO:0000256" key="4">
    <source>
        <dbReference type="ARBA" id="ARBA00022670"/>
    </source>
</evidence>
<comment type="catalytic activity">
    <reaction evidence="14">
        <text>[GlcNAc-(1-&gt;4)-Mur2Ac(oyl-L-Ala-gamma-D-Glu-L-Lys-D-Ala-D-Ala)](n)-di-trans,octa-cis-undecaprenyl diphosphate + beta-D-GlcNAc-(1-&gt;4)-Mur2Ac(oyl-L-Ala-gamma-D-Glu-L-Lys-D-Ala-D-Ala)-di-trans,octa-cis-undecaprenyl diphosphate = [GlcNAc-(1-&gt;4)-Mur2Ac(oyl-L-Ala-gamma-D-Glu-L-Lys-D-Ala-D-Ala)](n+1)-di-trans,octa-cis-undecaprenyl diphosphate + di-trans,octa-cis-undecaprenyl diphosphate + H(+)</text>
        <dbReference type="Rhea" id="RHEA:23708"/>
        <dbReference type="Rhea" id="RHEA-COMP:9602"/>
        <dbReference type="Rhea" id="RHEA-COMP:9603"/>
        <dbReference type="ChEBI" id="CHEBI:15378"/>
        <dbReference type="ChEBI" id="CHEBI:58405"/>
        <dbReference type="ChEBI" id="CHEBI:60033"/>
        <dbReference type="ChEBI" id="CHEBI:78435"/>
        <dbReference type="EC" id="2.4.99.28"/>
    </reaction>
</comment>
<evidence type="ECO:0000256" key="15">
    <source>
        <dbReference type="SAM" id="Phobius"/>
    </source>
</evidence>
<dbReference type="RefSeq" id="WP_306973456.1">
    <property type="nucleotide sequence ID" value="NZ_JAUSTQ010000001.1"/>
</dbReference>
<protein>
    <submittedName>
        <fullName evidence="18">1A family penicillin-binding protein</fullName>
    </submittedName>
</protein>
<dbReference type="InterPro" id="IPR001264">
    <property type="entry name" value="Glyco_trans_51"/>
</dbReference>
<keyword evidence="11" id="KW-0511">Multifunctional enzyme</keyword>
<dbReference type="InterPro" id="IPR001460">
    <property type="entry name" value="PCN-bd_Tpept"/>
</dbReference>
<dbReference type="NCBIfam" id="TIGR02074">
    <property type="entry name" value="PBP_1a_fam"/>
    <property type="match status" value="1"/>
</dbReference>
<keyword evidence="2" id="KW-1003">Cell membrane</keyword>
<comment type="caution">
    <text evidence="18">The sequence shown here is derived from an EMBL/GenBank/DDBJ whole genome shotgun (WGS) entry which is preliminary data.</text>
</comment>
<dbReference type="InterPro" id="IPR012338">
    <property type="entry name" value="Beta-lactam/transpept-like"/>
</dbReference>
<dbReference type="InterPro" id="IPR050396">
    <property type="entry name" value="Glycosyltr_51/Transpeptidase"/>
</dbReference>
<dbReference type="SUPFAM" id="SSF56601">
    <property type="entry name" value="beta-lactamase/transpeptidase-like"/>
    <property type="match status" value="1"/>
</dbReference>
<evidence type="ECO:0000313" key="19">
    <source>
        <dbReference type="Proteomes" id="UP001224359"/>
    </source>
</evidence>
<evidence type="ECO:0000256" key="8">
    <source>
        <dbReference type="ARBA" id="ARBA00022960"/>
    </source>
</evidence>
<dbReference type="Gene3D" id="1.10.3810.10">
    <property type="entry name" value="Biosynthetic peptidoglycan transglycosylase-like"/>
    <property type="match status" value="1"/>
</dbReference>
<gene>
    <name evidence="18" type="ORF">J2S77_000004</name>
</gene>
<dbReference type="InterPro" id="IPR023346">
    <property type="entry name" value="Lysozyme-like_dom_sf"/>
</dbReference>
<organism evidence="18 19">
    <name type="scientific">Alkalibacillus salilacus</name>
    <dbReference type="NCBI Taxonomy" id="284582"/>
    <lineage>
        <taxon>Bacteria</taxon>
        <taxon>Bacillati</taxon>
        <taxon>Bacillota</taxon>
        <taxon>Bacilli</taxon>
        <taxon>Bacillales</taxon>
        <taxon>Bacillaceae</taxon>
        <taxon>Alkalibacillus</taxon>
    </lineage>
</organism>
<name>A0ABT9VAT7_9BACI</name>
<dbReference type="PANTHER" id="PTHR32282:SF11">
    <property type="entry name" value="PENICILLIN-BINDING PROTEIN 1B"/>
    <property type="match status" value="1"/>
</dbReference>
<keyword evidence="15" id="KW-1133">Transmembrane helix</keyword>
<dbReference type="Gene3D" id="3.40.710.10">
    <property type="entry name" value="DD-peptidase/beta-lactamase superfamily"/>
    <property type="match status" value="1"/>
</dbReference>
<keyword evidence="8" id="KW-0133">Cell shape</keyword>
<feature type="transmembrane region" description="Helical" evidence="15">
    <location>
        <begin position="9"/>
        <end position="32"/>
    </location>
</feature>
<reference evidence="18 19" key="1">
    <citation type="submission" date="2023-07" db="EMBL/GenBank/DDBJ databases">
        <title>Genomic Encyclopedia of Type Strains, Phase IV (KMG-IV): sequencing the most valuable type-strain genomes for metagenomic binning, comparative biology and taxonomic classification.</title>
        <authorList>
            <person name="Goeker M."/>
        </authorList>
    </citation>
    <scope>NUCLEOTIDE SEQUENCE [LARGE SCALE GENOMIC DNA]</scope>
    <source>
        <strain evidence="18 19">DSM 16460</strain>
    </source>
</reference>
<dbReference type="InterPro" id="IPR036950">
    <property type="entry name" value="PBP_transglycosylase"/>
</dbReference>
<keyword evidence="4" id="KW-0645">Protease</keyword>
<keyword evidence="19" id="KW-1185">Reference proteome</keyword>
<sequence length="649" mass="72479">MVKWIKRLMLFFIISGSFAIGCISTVLIWLWLQGAPAIQLDENTVIYSDDEAILAEQHGLKSRYAVDLEAISPHVTEAVIAAEDQQFYNHLGFNPKRIAGAAYQNILSGDRSQGASTITQQLARNLFLTHDKTWHRKIEELLIAIRLEMFWDKDEILTSYLNTIYFGHGQYGIEAASQYYFDKSASDLSVTEGALLAAIPKGPSLYSPIDHKERAMERQEWILRQMKDSEFIDDNQLAQALDEPVRLTRPVTNESEQGRYAVDYAIQQAASTLDITPEQLTTSGYKVYTTVQERAQTQLEETTEQQLPDEENYQIGAMTLDHETGAIVAMQGGRDFDQSTYNRSIQAERMTGSTFKAFLYYASLVYGFTPSTTLESTETSFALNNDEDYQPSNVSDVYADRPVTLSQALAVSDNIYAVKTNQFIEPDNLAEAASLFGIESDADPGLAMALGTESASVYEMARAYSLLANQGKKVEPYIIEKIEDPNGEVVYEHEAPEEETVLDERYAFVLTHLLTGMFDNRLSGYLSVTGSPISHQLNQAYAGKSGTTDVDAWMIGYSPHYTTAIWTGYDDNQPLETRSETQAAKQIWGQYMNQLHAELPADPFSVPNGVVGVEVDPVTGKLATDACAERSRLTYYIEGTEPTTYCEAH</sequence>
<dbReference type="Proteomes" id="UP001224359">
    <property type="component" value="Unassembled WGS sequence"/>
</dbReference>
<dbReference type="SUPFAM" id="SSF53955">
    <property type="entry name" value="Lysozyme-like"/>
    <property type="match status" value="1"/>
</dbReference>
<feature type="domain" description="Penicillin-binding protein transpeptidase" evidence="16">
    <location>
        <begin position="316"/>
        <end position="585"/>
    </location>
</feature>
<dbReference type="Pfam" id="PF00905">
    <property type="entry name" value="Transpeptidase"/>
    <property type="match status" value="1"/>
</dbReference>
<keyword evidence="7" id="KW-0378">Hydrolase</keyword>